<accession>A0AAF0J916</accession>
<feature type="region of interest" description="Disordered" evidence="1">
    <location>
        <begin position="1"/>
        <end position="31"/>
    </location>
</feature>
<dbReference type="PROSITE" id="PS50802">
    <property type="entry name" value="OTU"/>
    <property type="match status" value="1"/>
</dbReference>
<dbReference type="EMBL" id="CP119959">
    <property type="protein sequence ID" value="WFD38217.1"/>
    <property type="molecule type" value="Genomic_DNA"/>
</dbReference>
<dbReference type="InterPro" id="IPR038765">
    <property type="entry name" value="Papain-like_cys_pep_sf"/>
</dbReference>
<dbReference type="CDD" id="cd22756">
    <property type="entry name" value="OTU_OTUD3-like"/>
    <property type="match status" value="1"/>
</dbReference>
<dbReference type="GO" id="GO:0004843">
    <property type="term" value="F:cysteine-type deubiquitinase activity"/>
    <property type="evidence" value="ECO:0007669"/>
    <property type="project" value="UniProtKB-EC"/>
</dbReference>
<reference evidence="3" key="1">
    <citation type="submission" date="2023-03" db="EMBL/GenBank/DDBJ databases">
        <title>Mating type loci evolution in Malassezia.</title>
        <authorList>
            <person name="Coelho M.A."/>
        </authorList>
    </citation>
    <scope>NUCLEOTIDE SEQUENCE</scope>
    <source>
        <strain evidence="3">CBS 9431</strain>
    </source>
</reference>
<dbReference type="Pfam" id="PF02338">
    <property type="entry name" value="OTU"/>
    <property type="match status" value="1"/>
</dbReference>
<dbReference type="RefSeq" id="XP_060121114.1">
    <property type="nucleotide sequence ID" value="XM_060265131.1"/>
</dbReference>
<feature type="compositionally biased region" description="Basic residues" evidence="1">
    <location>
        <begin position="1"/>
        <end position="11"/>
    </location>
</feature>
<dbReference type="EC" id="3.4.19.12" evidence="3"/>
<dbReference type="GeneID" id="85224815"/>
<dbReference type="Gene3D" id="3.90.70.80">
    <property type="match status" value="1"/>
</dbReference>
<organism evidence="3 4">
    <name type="scientific">Malassezia japonica</name>
    <dbReference type="NCBI Taxonomy" id="223818"/>
    <lineage>
        <taxon>Eukaryota</taxon>
        <taxon>Fungi</taxon>
        <taxon>Dikarya</taxon>
        <taxon>Basidiomycota</taxon>
        <taxon>Ustilaginomycotina</taxon>
        <taxon>Malasseziomycetes</taxon>
        <taxon>Malasseziales</taxon>
        <taxon>Malasseziaceae</taxon>
        <taxon>Malassezia</taxon>
    </lineage>
</organism>
<feature type="compositionally biased region" description="Low complexity" evidence="1">
    <location>
        <begin position="283"/>
        <end position="300"/>
    </location>
</feature>
<dbReference type="AlphaFoldDB" id="A0AAF0J916"/>
<dbReference type="PANTHER" id="PTHR12419:SF7">
    <property type="entry name" value="OTU DOMAIN-CONTAINING PROTEIN 3"/>
    <property type="match status" value="1"/>
</dbReference>
<dbReference type="PANTHER" id="PTHR12419">
    <property type="entry name" value="OTU DOMAIN CONTAINING PROTEIN"/>
    <property type="match status" value="1"/>
</dbReference>
<feature type="region of interest" description="Disordered" evidence="1">
    <location>
        <begin position="281"/>
        <end position="341"/>
    </location>
</feature>
<name>A0AAF0J916_9BASI</name>
<proteinExistence type="predicted"/>
<protein>
    <submittedName>
        <fullName evidence="3">Ubiquitinyl hydrolase 1</fullName>
        <ecNumber evidence="3">3.4.19.12</ecNumber>
    </submittedName>
</protein>
<feature type="region of interest" description="Disordered" evidence="1">
    <location>
        <begin position="157"/>
        <end position="193"/>
    </location>
</feature>
<evidence type="ECO:0000259" key="2">
    <source>
        <dbReference type="PROSITE" id="PS50802"/>
    </source>
</evidence>
<keyword evidence="3" id="KW-0378">Hydrolase</keyword>
<evidence type="ECO:0000313" key="3">
    <source>
        <dbReference type="EMBL" id="WFD38217.1"/>
    </source>
</evidence>
<evidence type="ECO:0000313" key="4">
    <source>
        <dbReference type="Proteomes" id="UP001217754"/>
    </source>
</evidence>
<dbReference type="GO" id="GO:0016579">
    <property type="term" value="P:protein deubiquitination"/>
    <property type="evidence" value="ECO:0007669"/>
    <property type="project" value="TreeGrafter"/>
</dbReference>
<feature type="compositionally biased region" description="Polar residues" evidence="1">
    <location>
        <begin position="301"/>
        <end position="312"/>
    </location>
</feature>
<feature type="compositionally biased region" description="Basic residues" evidence="1">
    <location>
        <begin position="315"/>
        <end position="324"/>
    </location>
</feature>
<gene>
    <name evidence="3" type="ORF">MJAP1_001166</name>
</gene>
<dbReference type="InterPro" id="IPR003323">
    <property type="entry name" value="OTU_dom"/>
</dbReference>
<sequence length="341" mass="37772">MARRGTPRAKGRPPGGTRRQRGAASDPEEDDARLTAQLREMGLYAADTMGDGNCLFRALSDQLYGDPNHHARLRKEVRLEAHQTCDQLEAHPDKYAAFVETEKPFDAYVKAMRESGTYGGHLELAAFAQLQQKPIRIVQPGLVARARRERRRQAALDAYDASHASAPAGAALSERELRRTRRAQHREQQKGVAAPTDTLLETVGPLHIAYHNWEHYSSLRSLCGPHKGLPRIENPQNQEQHEDEELVMRSAPGHSLATVRRLLADYGDWEMVVEELIERDAAEGSAASSPSSAETTSSDGTGTQLANTTQSLHLGKNRPRRSARHANSDHSDTPPLRELAI</sequence>
<feature type="domain" description="OTU" evidence="2">
    <location>
        <begin position="43"/>
        <end position="222"/>
    </location>
</feature>
<evidence type="ECO:0000256" key="1">
    <source>
        <dbReference type="SAM" id="MobiDB-lite"/>
    </source>
</evidence>
<feature type="compositionally biased region" description="Low complexity" evidence="1">
    <location>
        <begin position="158"/>
        <end position="172"/>
    </location>
</feature>
<keyword evidence="4" id="KW-1185">Reference proteome</keyword>
<dbReference type="SUPFAM" id="SSF54001">
    <property type="entry name" value="Cysteine proteinases"/>
    <property type="match status" value="1"/>
</dbReference>
<dbReference type="InterPro" id="IPR050704">
    <property type="entry name" value="Peptidase_C85-like"/>
</dbReference>
<dbReference type="Proteomes" id="UP001217754">
    <property type="component" value="Chromosome 2"/>
</dbReference>